<dbReference type="PRINTS" id="PR00412">
    <property type="entry name" value="EPOXHYDRLASE"/>
</dbReference>
<dbReference type="InterPro" id="IPR000073">
    <property type="entry name" value="AB_hydrolase_1"/>
</dbReference>
<accession>A0A6J7H7F0</accession>
<protein>
    <submittedName>
        <fullName evidence="2">Unannotated protein</fullName>
    </submittedName>
</protein>
<dbReference type="GO" id="GO:0003824">
    <property type="term" value="F:catalytic activity"/>
    <property type="evidence" value="ECO:0007669"/>
    <property type="project" value="InterPro"/>
</dbReference>
<feature type="domain" description="AB hydrolase-1" evidence="1">
    <location>
        <begin position="21"/>
        <end position="254"/>
    </location>
</feature>
<evidence type="ECO:0000259" key="1">
    <source>
        <dbReference type="Pfam" id="PF00561"/>
    </source>
</evidence>
<sequence>MPTVVTDDAVSLNYLDEGTGPAVVLLAGFCAPATTWMLQQKALVRAGYRVLALDRRGHGTSDAPTHGASMERHGRDIANFLSEVGVDEAVLIGGSMGANTIWSYVSQFGTDRVRAIVSVDQTPKMANSDDWSNGFYGLTDSNRTSFFDSGIPDTGHGRPQWKSVPALLKLAFALRAMPKMASPDTAPMKALLADHAAQDWRATMSGTDRPYLMIAGRDSQFWPAAHASESAKLNSGGRSVVLENCGHAANMDRPKEFNAAMLEFLDSID</sequence>
<dbReference type="PANTHER" id="PTHR43194">
    <property type="entry name" value="HYDROLASE ALPHA/BETA FOLD FAMILY"/>
    <property type="match status" value="1"/>
</dbReference>
<proteinExistence type="predicted"/>
<dbReference type="AlphaFoldDB" id="A0A6J7H7F0"/>
<dbReference type="SUPFAM" id="SSF53474">
    <property type="entry name" value="alpha/beta-Hydrolases"/>
    <property type="match status" value="1"/>
</dbReference>
<dbReference type="Gene3D" id="3.40.50.1820">
    <property type="entry name" value="alpha/beta hydrolase"/>
    <property type="match status" value="1"/>
</dbReference>
<dbReference type="EMBL" id="CAFBLX010000308">
    <property type="protein sequence ID" value="CAB4915018.1"/>
    <property type="molecule type" value="Genomic_DNA"/>
</dbReference>
<gene>
    <name evidence="2" type="ORF">UFOPK3472_03270</name>
</gene>
<dbReference type="Pfam" id="PF00561">
    <property type="entry name" value="Abhydrolase_1"/>
    <property type="match status" value="1"/>
</dbReference>
<dbReference type="InterPro" id="IPR029058">
    <property type="entry name" value="AB_hydrolase_fold"/>
</dbReference>
<name>A0A6J7H7F0_9ZZZZ</name>
<evidence type="ECO:0000313" key="2">
    <source>
        <dbReference type="EMBL" id="CAB4915018.1"/>
    </source>
</evidence>
<dbReference type="PRINTS" id="PR00111">
    <property type="entry name" value="ABHYDROLASE"/>
</dbReference>
<dbReference type="InterPro" id="IPR050228">
    <property type="entry name" value="Carboxylesterase_BioH"/>
</dbReference>
<reference evidence="2" key="1">
    <citation type="submission" date="2020-05" db="EMBL/GenBank/DDBJ databases">
        <authorList>
            <person name="Chiriac C."/>
            <person name="Salcher M."/>
            <person name="Ghai R."/>
            <person name="Kavagutti S V."/>
        </authorList>
    </citation>
    <scope>NUCLEOTIDE SEQUENCE</scope>
</reference>
<dbReference type="InterPro" id="IPR000639">
    <property type="entry name" value="Epox_hydrolase-like"/>
</dbReference>
<dbReference type="PANTHER" id="PTHR43194:SF2">
    <property type="entry name" value="PEROXISOMAL MEMBRANE PROTEIN LPX1"/>
    <property type="match status" value="1"/>
</dbReference>
<organism evidence="2">
    <name type="scientific">freshwater metagenome</name>
    <dbReference type="NCBI Taxonomy" id="449393"/>
    <lineage>
        <taxon>unclassified sequences</taxon>
        <taxon>metagenomes</taxon>
        <taxon>ecological metagenomes</taxon>
    </lineage>
</organism>